<proteinExistence type="predicted"/>
<name>A0A4D5ZDC4_9CAUD</name>
<protein>
    <submittedName>
        <fullName evidence="1">Uncharacterized protein</fullName>
    </submittedName>
</protein>
<accession>A0A4D5ZDC4</accession>
<dbReference type="EMBL" id="MK552140">
    <property type="protein sequence ID" value="QBX06851.1"/>
    <property type="molecule type" value="Genomic_DNA"/>
</dbReference>
<reference evidence="1 2" key="1">
    <citation type="submission" date="2019-02" db="EMBL/GenBank/DDBJ databases">
        <title>Complete genome sequence of Burkholderia cenocepacia phage BcepSaruman.</title>
        <authorList>
            <person name="Park K."/>
            <person name="Liu M."/>
            <person name="Gill J."/>
        </authorList>
    </citation>
    <scope>NUCLEOTIDE SEQUENCE [LARGE SCALE GENOMIC DNA]</scope>
</reference>
<keyword evidence="2" id="KW-1185">Reference proteome</keyword>
<evidence type="ECO:0000313" key="2">
    <source>
        <dbReference type="Proteomes" id="UP000296455"/>
    </source>
</evidence>
<organism evidence="1 2">
    <name type="scientific">Burkholderia phage BcepSaruman</name>
    <dbReference type="NCBI Taxonomy" id="2530032"/>
    <lineage>
        <taxon>Viruses</taxon>
        <taxon>Duplodnaviria</taxon>
        <taxon>Heunggongvirae</taxon>
        <taxon>Uroviricota</taxon>
        <taxon>Caudoviricetes</taxon>
        <taxon>Sarumanvirus</taxon>
        <taxon>Sarumanvirus bcepsaruman</taxon>
    </lineage>
</organism>
<evidence type="ECO:0000313" key="1">
    <source>
        <dbReference type="EMBL" id="QBX06851.1"/>
    </source>
</evidence>
<dbReference type="Proteomes" id="UP000296455">
    <property type="component" value="Segment"/>
</dbReference>
<gene>
    <name evidence="1" type="ORF">BcepSaruman_438</name>
</gene>
<sequence>MIEREIAGPTGTHLRKFVAECVARAGKQVVVITRHPLAEEWAAEMLIPHTCMSWTTVYATGYLKDESALYIVELDPATEDRIRRVFADSKASVWLMHYTTGR</sequence>